<organism evidence="1 2">
    <name type="scientific">Christiangramia lutea</name>
    <dbReference type="NCBI Taxonomy" id="1607951"/>
    <lineage>
        <taxon>Bacteria</taxon>
        <taxon>Pseudomonadati</taxon>
        <taxon>Bacteroidota</taxon>
        <taxon>Flavobacteriia</taxon>
        <taxon>Flavobacteriales</taxon>
        <taxon>Flavobacteriaceae</taxon>
        <taxon>Christiangramia</taxon>
    </lineage>
</organism>
<accession>A0A9X1V4T2</accession>
<dbReference type="Proteomes" id="UP001139226">
    <property type="component" value="Unassembled WGS sequence"/>
</dbReference>
<sequence length="254" mass="29473">MYSKKINLIILVISGLLFSYTYAQNDRYQLYVVHEDHVIDGKMDQHHQGDKNLVDAAKKENMKGMDWITFVADDNRVMYLSPIDKMGDLDKNPFENLEKKLGEEAFDDLFDAYDGTYSQHGDYILRLDKELSYMPEGITQTPAGQDYRELIFYHIPPGMEEKAEELARSVKKMYTEKNSKIHYRLYKSGFGTMGNYFMVAVAAKDAKDLEQRREENTNMLGDEAEALREKIESTFSDIERVTGHLKPELSYVQN</sequence>
<dbReference type="RefSeq" id="WP_240712964.1">
    <property type="nucleotide sequence ID" value="NZ_JAKVTV010000002.1"/>
</dbReference>
<comment type="caution">
    <text evidence="1">The sequence shown here is derived from an EMBL/GenBank/DDBJ whole genome shotgun (WGS) entry which is preliminary data.</text>
</comment>
<evidence type="ECO:0000313" key="2">
    <source>
        <dbReference type="Proteomes" id="UP001139226"/>
    </source>
</evidence>
<gene>
    <name evidence="1" type="ORF">ML462_06455</name>
</gene>
<evidence type="ECO:0000313" key="1">
    <source>
        <dbReference type="EMBL" id="MCH4822809.1"/>
    </source>
</evidence>
<proteinExistence type="predicted"/>
<dbReference type="AlphaFoldDB" id="A0A9X1V4T2"/>
<protein>
    <submittedName>
        <fullName evidence="1">Uncharacterized protein</fullName>
    </submittedName>
</protein>
<reference evidence="1" key="1">
    <citation type="submission" date="2022-03" db="EMBL/GenBank/DDBJ databases">
        <title>Gramella crocea sp. nov., isolated from activated sludge of a seafood processing plant.</title>
        <authorList>
            <person name="Zhang X."/>
        </authorList>
    </citation>
    <scope>NUCLEOTIDE SEQUENCE</scope>
    <source>
        <strain evidence="1">YJ019</strain>
    </source>
</reference>
<dbReference type="EMBL" id="JAKVTV010000002">
    <property type="protein sequence ID" value="MCH4822809.1"/>
    <property type="molecule type" value="Genomic_DNA"/>
</dbReference>
<name>A0A9X1V4T2_9FLAO</name>
<keyword evidence="2" id="KW-1185">Reference proteome</keyword>